<dbReference type="EC" id="2.7.1.12" evidence="3 9"/>
<evidence type="ECO:0000256" key="4">
    <source>
        <dbReference type="ARBA" id="ARBA00022679"/>
    </source>
</evidence>
<keyword evidence="5 9" id="KW-0547">Nucleotide-binding</keyword>
<name>A0A939DN63_9ALTE</name>
<evidence type="ECO:0000313" key="10">
    <source>
        <dbReference type="EMBL" id="MBN7825654.1"/>
    </source>
</evidence>
<protein>
    <recommendedName>
        <fullName evidence="3 9">Gluconokinase</fullName>
        <ecNumber evidence="3 9">2.7.1.12</ecNumber>
    </recommendedName>
</protein>
<evidence type="ECO:0000256" key="6">
    <source>
        <dbReference type="ARBA" id="ARBA00022777"/>
    </source>
</evidence>
<comment type="similarity">
    <text evidence="2 9">Belongs to the gluconokinase GntK/GntV family.</text>
</comment>
<dbReference type="GO" id="GO:0005524">
    <property type="term" value="F:ATP binding"/>
    <property type="evidence" value="ECO:0007669"/>
    <property type="project" value="UniProtKB-KW"/>
</dbReference>
<evidence type="ECO:0000256" key="2">
    <source>
        <dbReference type="ARBA" id="ARBA00008420"/>
    </source>
</evidence>
<evidence type="ECO:0000256" key="5">
    <source>
        <dbReference type="ARBA" id="ARBA00022741"/>
    </source>
</evidence>
<evidence type="ECO:0000256" key="3">
    <source>
        <dbReference type="ARBA" id="ARBA00012054"/>
    </source>
</evidence>
<dbReference type="Proteomes" id="UP000664654">
    <property type="component" value="Unassembled WGS sequence"/>
</dbReference>
<gene>
    <name evidence="10" type="ORF">J0A66_10510</name>
</gene>
<dbReference type="Pfam" id="PF13671">
    <property type="entry name" value="AAA_33"/>
    <property type="match status" value="1"/>
</dbReference>
<evidence type="ECO:0000313" key="11">
    <source>
        <dbReference type="Proteomes" id="UP000664654"/>
    </source>
</evidence>
<dbReference type="PANTHER" id="PTHR43442:SF3">
    <property type="entry name" value="GLUCONOKINASE-RELATED"/>
    <property type="match status" value="1"/>
</dbReference>
<dbReference type="GO" id="GO:0005737">
    <property type="term" value="C:cytoplasm"/>
    <property type="evidence" value="ECO:0007669"/>
    <property type="project" value="TreeGrafter"/>
</dbReference>
<dbReference type="GO" id="GO:0046316">
    <property type="term" value="F:gluconokinase activity"/>
    <property type="evidence" value="ECO:0007669"/>
    <property type="project" value="UniProtKB-EC"/>
</dbReference>
<sequence length="175" mass="19944">MAEAPRLLVLMGVSGSGKTTLARQLAGELGFAFMEADDFHSVQAKNQMARGQPLDDGLREPWLTAMCSHLQQNPIPTVLAYSGLRRRHRQRFREVGFDTRFIWLHGQFDLIKRRLKSREGHYMPASLLTSQFRDLELPQAEPDILMLDIQHRPAQLLSRALAAISVLWPVKTERS</sequence>
<dbReference type="AlphaFoldDB" id="A0A939DN63"/>
<keyword evidence="11" id="KW-1185">Reference proteome</keyword>
<organism evidence="10 11">
    <name type="scientific">Bowmanella dokdonensis</name>
    <dbReference type="NCBI Taxonomy" id="751969"/>
    <lineage>
        <taxon>Bacteria</taxon>
        <taxon>Pseudomonadati</taxon>
        <taxon>Pseudomonadota</taxon>
        <taxon>Gammaproteobacteria</taxon>
        <taxon>Alteromonadales</taxon>
        <taxon>Alteromonadaceae</taxon>
        <taxon>Bowmanella</taxon>
    </lineage>
</organism>
<dbReference type="CDD" id="cd02021">
    <property type="entry name" value="GntK"/>
    <property type="match status" value="1"/>
</dbReference>
<keyword evidence="4 9" id="KW-0808">Transferase</keyword>
<evidence type="ECO:0000256" key="8">
    <source>
        <dbReference type="ARBA" id="ARBA00048090"/>
    </source>
</evidence>
<keyword evidence="7 9" id="KW-0067">ATP-binding</keyword>
<comment type="catalytic activity">
    <reaction evidence="8 9">
        <text>D-gluconate + ATP = 6-phospho-D-gluconate + ADP + H(+)</text>
        <dbReference type="Rhea" id="RHEA:19433"/>
        <dbReference type="ChEBI" id="CHEBI:15378"/>
        <dbReference type="ChEBI" id="CHEBI:18391"/>
        <dbReference type="ChEBI" id="CHEBI:30616"/>
        <dbReference type="ChEBI" id="CHEBI:58759"/>
        <dbReference type="ChEBI" id="CHEBI:456216"/>
        <dbReference type="EC" id="2.7.1.12"/>
    </reaction>
</comment>
<dbReference type="RefSeq" id="WP_206573772.1">
    <property type="nucleotide sequence ID" value="NZ_JAFKCV010000005.1"/>
</dbReference>
<dbReference type="Gene3D" id="3.40.50.300">
    <property type="entry name" value="P-loop containing nucleotide triphosphate hydrolases"/>
    <property type="match status" value="1"/>
</dbReference>
<reference evidence="10" key="1">
    <citation type="submission" date="2021-03" db="EMBL/GenBank/DDBJ databases">
        <title>novel species isolated from a fishpond in China.</title>
        <authorList>
            <person name="Lu H."/>
            <person name="Cai Z."/>
        </authorList>
    </citation>
    <scope>NUCLEOTIDE SEQUENCE</scope>
    <source>
        <strain evidence="10">JCM 30855</strain>
    </source>
</reference>
<accession>A0A939DN63</accession>
<dbReference type="GO" id="GO:0005975">
    <property type="term" value="P:carbohydrate metabolic process"/>
    <property type="evidence" value="ECO:0007669"/>
    <property type="project" value="InterPro"/>
</dbReference>
<dbReference type="InterPro" id="IPR006001">
    <property type="entry name" value="Therm_gnt_kin"/>
</dbReference>
<dbReference type="PANTHER" id="PTHR43442">
    <property type="entry name" value="GLUCONOKINASE-RELATED"/>
    <property type="match status" value="1"/>
</dbReference>
<dbReference type="EMBL" id="JAFKCV010000005">
    <property type="protein sequence ID" value="MBN7825654.1"/>
    <property type="molecule type" value="Genomic_DNA"/>
</dbReference>
<dbReference type="SUPFAM" id="SSF52540">
    <property type="entry name" value="P-loop containing nucleoside triphosphate hydrolases"/>
    <property type="match status" value="1"/>
</dbReference>
<dbReference type="NCBIfam" id="TIGR01313">
    <property type="entry name" value="therm_gnt_kin"/>
    <property type="match status" value="1"/>
</dbReference>
<comment type="pathway">
    <text evidence="1">Carbohydrate acid metabolism.</text>
</comment>
<evidence type="ECO:0000256" key="7">
    <source>
        <dbReference type="ARBA" id="ARBA00022840"/>
    </source>
</evidence>
<evidence type="ECO:0000256" key="9">
    <source>
        <dbReference type="RuleBase" id="RU363066"/>
    </source>
</evidence>
<evidence type="ECO:0000256" key="1">
    <source>
        <dbReference type="ARBA" id="ARBA00004761"/>
    </source>
</evidence>
<proteinExistence type="inferred from homology"/>
<comment type="caution">
    <text evidence="10">The sequence shown here is derived from an EMBL/GenBank/DDBJ whole genome shotgun (WGS) entry which is preliminary data.</text>
</comment>
<keyword evidence="6 9" id="KW-0418">Kinase</keyword>
<dbReference type="InterPro" id="IPR027417">
    <property type="entry name" value="P-loop_NTPase"/>
</dbReference>